<reference evidence="2 3" key="1">
    <citation type="submission" date="2013-12" db="EMBL/GenBank/DDBJ databases">
        <authorList>
            <person name="Formusa P.A."/>
            <person name="Habash M."/>
            <person name="Lee H."/>
            <person name="Trevors J.T."/>
        </authorList>
    </citation>
    <scope>NUCLEOTIDE SEQUENCE [LARGE SCALE GENOMIC DNA]</scope>
    <source>
        <strain evidence="2 3">PD30</strain>
    </source>
</reference>
<feature type="transmembrane region" description="Helical" evidence="1">
    <location>
        <begin position="56"/>
        <end position="76"/>
    </location>
</feature>
<dbReference type="RefSeq" id="WP_033061568.1">
    <property type="nucleotide sequence ID" value="NZ_AZQQ01000108.1"/>
</dbReference>
<keyword evidence="1" id="KW-1133">Transmembrane helix</keyword>
<sequence length="202" mass="23090">MSTTMQNQLITALPNMEILKDHWMRVLYVISIFSLSYTGYVYQPDIVTSTNPLDKVSYWGTIATVAALIVTLVEVFHNIHITKRISQQAKKMLLESRRIDSASLVSESNSSLDDTNNYISVENYSVALKCFQQFRKSYARIYYTDEFTENMNALINSTELSLQKAVHTSAEAPLPKRTKNSIQKDILEIKNTLENTKPSKEH</sequence>
<keyword evidence="1" id="KW-0812">Transmembrane</keyword>
<evidence type="ECO:0000313" key="3">
    <source>
        <dbReference type="Proteomes" id="UP000026739"/>
    </source>
</evidence>
<dbReference type="AlphaFoldDB" id="A0A059KUH5"/>
<dbReference type="EMBL" id="AZQQ01000108">
    <property type="protein sequence ID" value="KDD65723.1"/>
    <property type="molecule type" value="Genomic_DNA"/>
</dbReference>
<proteinExistence type="predicted"/>
<gene>
    <name evidence="2" type="ORF">V466_27990</name>
</gene>
<feature type="transmembrane region" description="Helical" evidence="1">
    <location>
        <begin position="26"/>
        <end position="44"/>
    </location>
</feature>
<accession>A0A059KUH5</accession>
<name>A0A059KUH5_9PSED</name>
<organism evidence="2 3">
    <name type="scientific">Pseudomonas mandelii PD30</name>
    <dbReference type="NCBI Taxonomy" id="1419583"/>
    <lineage>
        <taxon>Bacteria</taxon>
        <taxon>Pseudomonadati</taxon>
        <taxon>Pseudomonadota</taxon>
        <taxon>Gammaproteobacteria</taxon>
        <taxon>Pseudomonadales</taxon>
        <taxon>Pseudomonadaceae</taxon>
        <taxon>Pseudomonas</taxon>
    </lineage>
</organism>
<evidence type="ECO:0000313" key="2">
    <source>
        <dbReference type="EMBL" id="KDD65723.1"/>
    </source>
</evidence>
<comment type="caution">
    <text evidence="2">The sequence shown here is derived from an EMBL/GenBank/DDBJ whole genome shotgun (WGS) entry which is preliminary data.</text>
</comment>
<keyword evidence="1" id="KW-0472">Membrane</keyword>
<evidence type="ECO:0000256" key="1">
    <source>
        <dbReference type="SAM" id="Phobius"/>
    </source>
</evidence>
<dbReference type="Proteomes" id="UP000026739">
    <property type="component" value="Unassembled WGS sequence"/>
</dbReference>
<protein>
    <submittedName>
        <fullName evidence="2">Uncharacterized protein</fullName>
    </submittedName>
</protein>